<reference evidence="2" key="1">
    <citation type="submission" date="2018-02" db="EMBL/GenBank/DDBJ databases">
        <title>Genome sequence of Desulfocucumis palustris strain NAW-5.</title>
        <authorList>
            <person name="Watanabe M."/>
            <person name="Kojima H."/>
            <person name="Fukui M."/>
        </authorList>
    </citation>
    <scope>NUCLEOTIDE SEQUENCE [LARGE SCALE GENOMIC DNA]</scope>
    <source>
        <strain evidence="2">NAW-5</strain>
    </source>
</reference>
<organism evidence="1 2">
    <name type="scientific">Desulfocucumis palustris</name>
    <dbReference type="NCBI Taxonomy" id="1898651"/>
    <lineage>
        <taxon>Bacteria</taxon>
        <taxon>Bacillati</taxon>
        <taxon>Bacillota</taxon>
        <taxon>Clostridia</taxon>
        <taxon>Eubacteriales</taxon>
        <taxon>Desulfocucumaceae</taxon>
        <taxon>Desulfocucumis</taxon>
    </lineage>
</organism>
<dbReference type="RefSeq" id="WP_104371100.1">
    <property type="nucleotide sequence ID" value="NZ_BFAV01000042.1"/>
</dbReference>
<name>A0A2L2X997_9FIRM</name>
<dbReference type="AlphaFoldDB" id="A0A2L2X997"/>
<protein>
    <submittedName>
        <fullName evidence="1">Methionine synthase activation domain</fullName>
    </submittedName>
</protein>
<dbReference type="EMBL" id="BFAV01000042">
    <property type="protein sequence ID" value="GBF32602.1"/>
    <property type="molecule type" value="Genomic_DNA"/>
</dbReference>
<dbReference type="InterPro" id="IPR037010">
    <property type="entry name" value="VitB12-dep_Met_synth_activ_sf"/>
</dbReference>
<dbReference type="SUPFAM" id="SSF56507">
    <property type="entry name" value="Methionine synthase activation domain-like"/>
    <property type="match status" value="1"/>
</dbReference>
<dbReference type="Proteomes" id="UP000239549">
    <property type="component" value="Unassembled WGS sequence"/>
</dbReference>
<dbReference type="OrthoDB" id="1805505at2"/>
<keyword evidence="2" id="KW-1185">Reference proteome</keyword>
<accession>A0A2L2X997</accession>
<sequence>MTEPIIWEIELPDVTIEDIFRAEGADYSKSPPRPSTLELHGRVLAEAASLVRPAVLWREVDVLGAGEGELFLEGGKKLTSSLLARVAGAAEKLILFVMTIGSALDQREEYYSKAGRTLEAFVLNAGGTAYILKSGIAAKDKINEHYQKAGLNTTFSLGPGHSYWNSLEDIKTIFHLLNAGQMGLRLTDSNLMLPRKSIAMVLAAGRDLPDFGGKTHCDFCSLQKKCHISHF</sequence>
<comment type="caution">
    <text evidence="1">The sequence shown here is derived from an EMBL/GenBank/DDBJ whole genome shotgun (WGS) entry which is preliminary data.</text>
</comment>
<dbReference type="Gene3D" id="3.40.109.40">
    <property type="match status" value="1"/>
</dbReference>
<evidence type="ECO:0000313" key="2">
    <source>
        <dbReference type="Proteomes" id="UP000239549"/>
    </source>
</evidence>
<dbReference type="GO" id="GO:0008705">
    <property type="term" value="F:methionine synthase activity"/>
    <property type="evidence" value="ECO:0007669"/>
    <property type="project" value="InterPro"/>
</dbReference>
<evidence type="ECO:0000313" key="1">
    <source>
        <dbReference type="EMBL" id="GBF32602.1"/>
    </source>
</evidence>
<gene>
    <name evidence="1" type="ORF">DCCM_0798</name>
</gene>
<proteinExistence type="predicted"/>